<sequence length="572" mass="60773">MGFASLKIHHIHPHRHIRRATTPNASCQTGGFYQAPTNQQTVDSLKPLEIKWDNTCLDTQKADIYLYAPTADNSRVAVWQNADFTAGSVTVDVMPRWWNSTDSMNLQFAIVKAGEAPFLSPLPAGPIFSATYTKPDDGKIPAAADTSIRASPIINLDHPDNQNHGLSGGKIAAAVIMTLLAVAVGIYGYIRWQRKKSTQKTKRFSVAVDKRMSTISTDWKSVTAAGANAAIRNSMAVGNRSSSFSFGGIRPASTFGDDAGRAGVGSGQMGQTGTGVGLRYPNASALSLASNGERVSRVSFAEGTRQSRVSFADPSRPSVESRRPRFYQNEYVPPVPSLPPKTFIASPTSAGDGSSEDGALSPRQAQGPLTLTPEDIRARIAAGRARSASNATSPPAQQSQKNSEEMDDVFPALTMMRTDQSDELLLPTPPPAAHNNLPLTPTPQSPQRVMSPVMGSIPMPMPMPMPASVMSPDDMLRAYAERRRTGAPAGISNSPISYPMSPPLPPVTPMSPTMGGGGSTRRSLTGGGVVSPTNTGNGMMYVHGKKESVAVGQYGGAKYEIGEDEDAYGGMH</sequence>
<evidence type="ECO:0000313" key="3">
    <source>
        <dbReference type="EMBL" id="EKM75236.1"/>
    </source>
</evidence>
<dbReference type="EMBL" id="JH971417">
    <property type="protein sequence ID" value="EKM75236.1"/>
    <property type="molecule type" value="Genomic_DNA"/>
</dbReference>
<dbReference type="KEGG" id="abp:AGABI1DRAFT64848"/>
<dbReference type="GeneID" id="18830511"/>
<evidence type="ECO:0000256" key="2">
    <source>
        <dbReference type="SAM" id="Phobius"/>
    </source>
</evidence>
<evidence type="ECO:0000256" key="1">
    <source>
        <dbReference type="SAM" id="MobiDB-lite"/>
    </source>
</evidence>
<evidence type="ECO:0000313" key="4">
    <source>
        <dbReference type="Proteomes" id="UP000008493"/>
    </source>
</evidence>
<dbReference type="OrthoDB" id="3363836at2759"/>
<dbReference type="HOGENOM" id="CLU_027355_0_0_1"/>
<keyword evidence="2" id="KW-1133">Transmembrane helix</keyword>
<feature type="region of interest" description="Disordered" evidence="1">
    <location>
        <begin position="513"/>
        <end position="532"/>
    </location>
</feature>
<protein>
    <submittedName>
        <fullName evidence="3">Uncharacterized protein</fullName>
    </submittedName>
</protein>
<dbReference type="eggNOG" id="ENOG502S31E">
    <property type="taxonomic scope" value="Eukaryota"/>
</dbReference>
<feature type="region of interest" description="Disordered" evidence="1">
    <location>
        <begin position="304"/>
        <end position="404"/>
    </location>
</feature>
<organism evidence="3 4">
    <name type="scientific">Agaricus bisporus var. burnettii (strain JB137-S8 / ATCC MYA-4627 / FGSC 10392)</name>
    <name type="common">White button mushroom</name>
    <dbReference type="NCBI Taxonomy" id="597362"/>
    <lineage>
        <taxon>Eukaryota</taxon>
        <taxon>Fungi</taxon>
        <taxon>Dikarya</taxon>
        <taxon>Basidiomycota</taxon>
        <taxon>Agaricomycotina</taxon>
        <taxon>Agaricomycetes</taxon>
        <taxon>Agaricomycetidae</taxon>
        <taxon>Agaricales</taxon>
        <taxon>Agaricineae</taxon>
        <taxon>Agaricaceae</taxon>
        <taxon>Agaricus</taxon>
    </lineage>
</organism>
<keyword evidence="2" id="KW-0472">Membrane</keyword>
<keyword evidence="4" id="KW-1185">Reference proteome</keyword>
<proteinExistence type="predicted"/>
<feature type="compositionally biased region" description="Polar residues" evidence="1">
    <location>
        <begin position="392"/>
        <end position="401"/>
    </location>
</feature>
<dbReference type="AlphaFoldDB" id="K5WIX8"/>
<reference evidence="4" key="1">
    <citation type="journal article" date="2012" name="Proc. Natl. Acad. Sci. U.S.A.">
        <title>Genome sequence of the button mushroom Agaricus bisporus reveals mechanisms governing adaptation to a humic-rich ecological niche.</title>
        <authorList>
            <person name="Morin E."/>
            <person name="Kohler A."/>
            <person name="Baker A.R."/>
            <person name="Foulongne-Oriol M."/>
            <person name="Lombard V."/>
            <person name="Nagy L.G."/>
            <person name="Ohm R.A."/>
            <person name="Patyshakuliyeva A."/>
            <person name="Brun A."/>
            <person name="Aerts A.L."/>
            <person name="Bailey A.M."/>
            <person name="Billette C."/>
            <person name="Coutinho P.M."/>
            <person name="Deakin G."/>
            <person name="Doddapaneni H."/>
            <person name="Floudas D."/>
            <person name="Grimwood J."/>
            <person name="Hilden K."/>
            <person name="Kuees U."/>
            <person name="LaButti K.M."/>
            <person name="Lapidus A."/>
            <person name="Lindquist E.A."/>
            <person name="Lucas S.M."/>
            <person name="Murat C."/>
            <person name="Riley R.W."/>
            <person name="Salamov A.A."/>
            <person name="Schmutz J."/>
            <person name="Subramanian V."/>
            <person name="Woesten H.A.B."/>
            <person name="Xu J."/>
            <person name="Eastwood D.C."/>
            <person name="Foster G.D."/>
            <person name="Sonnenberg A.S."/>
            <person name="Cullen D."/>
            <person name="de Vries R.P."/>
            <person name="Lundell T."/>
            <person name="Hibbett D.S."/>
            <person name="Henrissat B."/>
            <person name="Burton K.S."/>
            <person name="Kerrigan R.W."/>
            <person name="Challen M.P."/>
            <person name="Grigoriev I.V."/>
            <person name="Martin F."/>
        </authorList>
    </citation>
    <scope>NUCLEOTIDE SEQUENCE [LARGE SCALE GENOMIC DNA]</scope>
    <source>
        <strain evidence="4">JB137-S8 / ATCC MYA-4627 / FGSC 10392</strain>
    </source>
</reference>
<accession>K5WIX8</accession>
<feature type="compositionally biased region" description="Low complexity" evidence="1">
    <location>
        <begin position="379"/>
        <end position="391"/>
    </location>
</feature>
<keyword evidence="2" id="KW-0812">Transmembrane</keyword>
<feature type="compositionally biased region" description="Gly residues" evidence="1">
    <location>
        <begin position="514"/>
        <end position="529"/>
    </location>
</feature>
<dbReference type="InParanoid" id="K5WIX8"/>
<dbReference type="RefSeq" id="XP_007334129.1">
    <property type="nucleotide sequence ID" value="XM_007334067.1"/>
</dbReference>
<dbReference type="OMA" id="KWWNDTT"/>
<feature type="transmembrane region" description="Helical" evidence="2">
    <location>
        <begin position="171"/>
        <end position="190"/>
    </location>
</feature>
<gene>
    <name evidence="3" type="ORF">AGABI1DRAFT_64848</name>
</gene>
<name>K5WIX8_AGABU</name>
<dbReference type="Proteomes" id="UP000008493">
    <property type="component" value="Unassembled WGS sequence"/>
</dbReference>